<keyword evidence="4" id="KW-1185">Reference proteome</keyword>
<dbReference type="Proteomes" id="UP000316726">
    <property type="component" value="Chromosome 14"/>
</dbReference>
<feature type="region of interest" description="Disordered" evidence="2">
    <location>
        <begin position="20"/>
        <end position="50"/>
    </location>
</feature>
<evidence type="ECO:0000313" key="4">
    <source>
        <dbReference type="Proteomes" id="UP000316726"/>
    </source>
</evidence>
<protein>
    <submittedName>
        <fullName evidence="3">Uncharacterized protein</fullName>
    </submittedName>
</protein>
<feature type="coiled-coil region" evidence="1">
    <location>
        <begin position="62"/>
        <end position="89"/>
    </location>
</feature>
<evidence type="ECO:0000256" key="1">
    <source>
        <dbReference type="SAM" id="Coils"/>
    </source>
</evidence>
<dbReference type="AlphaFoldDB" id="A0A5B8MYQ4"/>
<evidence type="ECO:0000256" key="2">
    <source>
        <dbReference type="SAM" id="MobiDB-lite"/>
    </source>
</evidence>
<accession>A0A5B8MYQ4</accession>
<keyword evidence="1" id="KW-0175">Coiled coil</keyword>
<reference evidence="3 4" key="1">
    <citation type="submission" date="2018-07" db="EMBL/GenBank/DDBJ databases">
        <title>The complete nuclear genome of the prasinophyte Chloropicon primus (CCMP1205).</title>
        <authorList>
            <person name="Pombert J.-F."/>
            <person name="Otis C."/>
            <person name="Turmel M."/>
            <person name="Lemieux C."/>
        </authorList>
    </citation>
    <scope>NUCLEOTIDE SEQUENCE [LARGE SCALE GENOMIC DNA]</scope>
    <source>
        <strain evidence="3 4">CCMP1205</strain>
    </source>
</reference>
<organism evidence="3 4">
    <name type="scientific">Chloropicon primus</name>
    <dbReference type="NCBI Taxonomy" id="1764295"/>
    <lineage>
        <taxon>Eukaryota</taxon>
        <taxon>Viridiplantae</taxon>
        <taxon>Chlorophyta</taxon>
        <taxon>Chloropicophyceae</taxon>
        <taxon>Chloropicales</taxon>
        <taxon>Chloropicaceae</taxon>
        <taxon>Chloropicon</taxon>
    </lineage>
</organism>
<gene>
    <name evidence="3" type="ORF">A3770_14p72800</name>
</gene>
<name>A0A5B8MYQ4_9CHLO</name>
<evidence type="ECO:0000313" key="3">
    <source>
        <dbReference type="EMBL" id="QDZ24762.1"/>
    </source>
</evidence>
<sequence>MRDIDALTVAAAKALNEQQQAAAAQGTTGSSPPTVARARPAHVAPAKPAADVQMPVRHSWELDWLSTELVKARQEVRRLKVENEQLKASLGQSSHHFSPVTQPLNPAHQALETILKSQAQHTTLLQLLQLQQALGNPGMQQAQTFPQPQAIASLIPTSIAELGILQQGKKAASDNLPTFSAPPQVPDANPNLEALKKFCDQASASPGRMDKSQVDSLLQMALNQAGKKSP</sequence>
<proteinExistence type="predicted"/>
<feature type="compositionally biased region" description="Low complexity" evidence="2">
    <location>
        <begin position="32"/>
        <end position="50"/>
    </location>
</feature>
<dbReference type="EMBL" id="CP031047">
    <property type="protein sequence ID" value="QDZ24762.1"/>
    <property type="molecule type" value="Genomic_DNA"/>
</dbReference>